<feature type="domain" description="TIR" evidence="3">
    <location>
        <begin position="18"/>
        <end position="178"/>
    </location>
</feature>
<keyword evidence="1" id="KW-0520">NAD</keyword>
<gene>
    <name evidence="4" type="ORF">LSAT_V11C400212440</name>
</gene>
<dbReference type="InterPro" id="IPR011009">
    <property type="entry name" value="Kinase-like_dom_sf"/>
</dbReference>
<evidence type="ECO:0000313" key="4">
    <source>
        <dbReference type="EMBL" id="KAJ0210377.1"/>
    </source>
</evidence>
<dbReference type="GO" id="GO:0005634">
    <property type="term" value="C:nucleus"/>
    <property type="evidence" value="ECO:0000318"/>
    <property type="project" value="GO_Central"/>
</dbReference>
<dbReference type="FunFam" id="3.40.50.10140:FF:000007">
    <property type="entry name" value="Disease resistance protein (TIR-NBS-LRR class)"/>
    <property type="match status" value="1"/>
</dbReference>
<dbReference type="Pfam" id="PF07714">
    <property type="entry name" value="PK_Tyr_Ser-Thr"/>
    <property type="match status" value="1"/>
</dbReference>
<accession>A0A9R1XJW4</accession>
<dbReference type="AlphaFoldDB" id="A0A9R1XJW4"/>
<dbReference type="PROSITE" id="PS50011">
    <property type="entry name" value="PROTEIN_KINASE_DOM"/>
    <property type="match status" value="1"/>
</dbReference>
<dbReference type="Gene3D" id="1.10.510.10">
    <property type="entry name" value="Transferase(Phosphotransferase) domain 1"/>
    <property type="match status" value="1"/>
</dbReference>
<dbReference type="SMART" id="SM00255">
    <property type="entry name" value="TIR"/>
    <property type="match status" value="1"/>
</dbReference>
<dbReference type="GO" id="GO:0005524">
    <property type="term" value="F:ATP binding"/>
    <property type="evidence" value="ECO:0007669"/>
    <property type="project" value="InterPro"/>
</dbReference>
<dbReference type="Gene3D" id="3.40.50.10140">
    <property type="entry name" value="Toll/interleukin-1 receptor homology (TIR) domain"/>
    <property type="match status" value="1"/>
</dbReference>
<evidence type="ECO:0000259" key="2">
    <source>
        <dbReference type="PROSITE" id="PS50011"/>
    </source>
</evidence>
<reference evidence="4 5" key="1">
    <citation type="journal article" date="2017" name="Nat. Commun.">
        <title>Genome assembly with in vitro proximity ligation data and whole-genome triplication in lettuce.</title>
        <authorList>
            <person name="Reyes-Chin-Wo S."/>
            <person name="Wang Z."/>
            <person name="Yang X."/>
            <person name="Kozik A."/>
            <person name="Arikit S."/>
            <person name="Song C."/>
            <person name="Xia L."/>
            <person name="Froenicke L."/>
            <person name="Lavelle D.O."/>
            <person name="Truco M.J."/>
            <person name="Xia R."/>
            <person name="Zhu S."/>
            <person name="Xu C."/>
            <person name="Xu H."/>
            <person name="Xu X."/>
            <person name="Cox K."/>
            <person name="Korf I."/>
            <person name="Meyers B.C."/>
            <person name="Michelmore R.W."/>
        </authorList>
    </citation>
    <scope>NUCLEOTIDE SEQUENCE [LARGE SCALE GENOMIC DNA]</scope>
    <source>
        <strain evidence="5">cv. Salinas</strain>
        <tissue evidence="4">Seedlings</tissue>
    </source>
</reference>
<dbReference type="PROSITE" id="PS50104">
    <property type="entry name" value="TIR"/>
    <property type="match status" value="1"/>
</dbReference>
<comment type="caution">
    <text evidence="4">The sequence shown here is derived from an EMBL/GenBank/DDBJ whole genome shotgun (WGS) entry which is preliminary data.</text>
</comment>
<evidence type="ECO:0008006" key="6">
    <source>
        <dbReference type="Google" id="ProtNLM"/>
    </source>
</evidence>
<evidence type="ECO:0000256" key="1">
    <source>
        <dbReference type="ARBA" id="ARBA00023027"/>
    </source>
</evidence>
<dbReference type="Pfam" id="PF01582">
    <property type="entry name" value="TIR"/>
    <property type="match status" value="1"/>
</dbReference>
<dbReference type="OrthoDB" id="1484374at2759"/>
<dbReference type="SUPFAM" id="SSF56112">
    <property type="entry name" value="Protein kinase-like (PK-like)"/>
    <property type="match status" value="1"/>
</dbReference>
<dbReference type="InterPro" id="IPR035897">
    <property type="entry name" value="Toll_tir_struct_dom_sf"/>
</dbReference>
<evidence type="ECO:0000259" key="3">
    <source>
        <dbReference type="PROSITE" id="PS50104"/>
    </source>
</evidence>
<dbReference type="InterPro" id="IPR000157">
    <property type="entry name" value="TIR_dom"/>
</dbReference>
<feature type="domain" description="Protein kinase" evidence="2">
    <location>
        <begin position="210"/>
        <end position="469"/>
    </location>
</feature>
<dbReference type="InterPro" id="IPR001245">
    <property type="entry name" value="Ser-Thr/Tyr_kinase_cat_dom"/>
</dbReference>
<dbReference type="GO" id="GO:0007165">
    <property type="term" value="P:signal transduction"/>
    <property type="evidence" value="ECO:0000318"/>
    <property type="project" value="GO_Central"/>
</dbReference>
<keyword evidence="5" id="KW-1185">Reference proteome</keyword>
<name>A0A9R1XJW4_LACSA</name>
<dbReference type="Gene3D" id="3.30.200.20">
    <property type="entry name" value="Phosphorylase Kinase, domain 1"/>
    <property type="match status" value="1"/>
</dbReference>
<dbReference type="Proteomes" id="UP000235145">
    <property type="component" value="Unassembled WGS sequence"/>
</dbReference>
<proteinExistence type="predicted"/>
<evidence type="ECO:0000313" key="5">
    <source>
        <dbReference type="Proteomes" id="UP000235145"/>
    </source>
</evidence>
<dbReference type="GO" id="GO:0004672">
    <property type="term" value="F:protein kinase activity"/>
    <property type="evidence" value="ECO:0007669"/>
    <property type="project" value="InterPro"/>
</dbReference>
<organism evidence="4 5">
    <name type="scientific">Lactuca sativa</name>
    <name type="common">Garden lettuce</name>
    <dbReference type="NCBI Taxonomy" id="4236"/>
    <lineage>
        <taxon>Eukaryota</taxon>
        <taxon>Viridiplantae</taxon>
        <taxon>Streptophyta</taxon>
        <taxon>Embryophyta</taxon>
        <taxon>Tracheophyta</taxon>
        <taxon>Spermatophyta</taxon>
        <taxon>Magnoliopsida</taxon>
        <taxon>eudicotyledons</taxon>
        <taxon>Gunneridae</taxon>
        <taxon>Pentapetalae</taxon>
        <taxon>asterids</taxon>
        <taxon>campanulids</taxon>
        <taxon>Asterales</taxon>
        <taxon>Asteraceae</taxon>
        <taxon>Cichorioideae</taxon>
        <taxon>Cichorieae</taxon>
        <taxon>Lactucinae</taxon>
        <taxon>Lactuca</taxon>
    </lineage>
</organism>
<dbReference type="PANTHER" id="PTHR32009">
    <property type="entry name" value="TMV RESISTANCE PROTEIN N-LIKE"/>
    <property type="match status" value="1"/>
</dbReference>
<dbReference type="PANTHER" id="PTHR32009:SF160">
    <property type="entry name" value="DISEASE RESISTANCE PROTEIN (TIR-NBS-LRR CLASS)"/>
    <property type="match status" value="1"/>
</dbReference>
<dbReference type="EMBL" id="NBSK02000004">
    <property type="protein sequence ID" value="KAJ0210377.1"/>
    <property type="molecule type" value="Genomic_DNA"/>
</dbReference>
<dbReference type="InterPro" id="IPR000719">
    <property type="entry name" value="Prot_kinase_dom"/>
</dbReference>
<dbReference type="SUPFAM" id="SSF52200">
    <property type="entry name" value="Toll/Interleukin receptor TIR domain"/>
    <property type="match status" value="1"/>
</dbReference>
<protein>
    <recommendedName>
        <fullName evidence="6">Protein kinase domain-containing protein</fullName>
    </recommendedName>
</protein>
<sequence length="471" mass="53408">MDLNGDKSLSSSSPCYRWKHDVFLNFRGVDTRKNFVSHLYAALIGQRIKVFKDEKTIRIGRNIFLSISKAIEESRISVVVLSENYGESVNCLTELEKIFECKRSMGRYVIPVFYHVQPSEVKHQSGCFGDGFAVHGNHMKLSIWRNALIQATNIAGIEVHGNESDCIERIVETVMRELGPRRFPLRSLLPKASAYWCSLNSLMANRHTWVPQADTAGNVSTNHKKKRNKETTEVYDPLNKSVHIGSLNKDVVVIREINPESESSFLEELFVRSRMKHANVAKLFGYCIRDNRRFLVEEHWTQGTLHQILHDDAGNSVISWTQRVTIAYDVAKGLEYLHYQNLFAHIDSSNVLLFDNFNAKISTGSSASESYWAPEYKGRELTMKGNVYSFGVLLFELLTGNKPSKGIVNSVLPAGKIDNIGSLVDLKLNGKYTSREAKKLAFTMLLATMDQPSDRPDMNTIVEYFKKLLAV</sequence>